<reference evidence="2 3" key="1">
    <citation type="submission" date="2020-03" db="EMBL/GenBank/DDBJ databases">
        <title>Assessment of the enzymatic potential of alkaline-tolerant lipase obtained from Bacillus luteus H11 (technogenic soil) for the bioremediation of saline soils contaminated with petroleum substances.</title>
        <authorList>
            <person name="Kalwasinska A."/>
        </authorList>
    </citation>
    <scope>NUCLEOTIDE SEQUENCE [LARGE SCALE GENOMIC DNA]</scope>
    <source>
        <strain evidence="2 3">H11</strain>
    </source>
</reference>
<comment type="caution">
    <text evidence="2">The sequence shown here is derived from an EMBL/GenBank/DDBJ whole genome shotgun (WGS) entry which is preliminary data.</text>
</comment>
<protein>
    <submittedName>
        <fullName evidence="2">Uncharacterized protein</fullName>
    </submittedName>
</protein>
<keyword evidence="1" id="KW-1133">Transmembrane helix</keyword>
<feature type="transmembrane region" description="Helical" evidence="1">
    <location>
        <begin position="173"/>
        <end position="197"/>
    </location>
</feature>
<evidence type="ECO:0000256" key="1">
    <source>
        <dbReference type="SAM" id="Phobius"/>
    </source>
</evidence>
<feature type="transmembrane region" description="Helical" evidence="1">
    <location>
        <begin position="387"/>
        <end position="412"/>
    </location>
</feature>
<feature type="transmembrane region" description="Helical" evidence="1">
    <location>
        <begin position="29"/>
        <end position="46"/>
    </location>
</feature>
<keyword evidence="3" id="KW-1185">Reference proteome</keyword>
<dbReference type="Proteomes" id="UP000752012">
    <property type="component" value="Unassembled WGS sequence"/>
</dbReference>
<dbReference type="EMBL" id="JAATHJ010000005">
    <property type="protein sequence ID" value="NJP36992.1"/>
    <property type="molecule type" value="Genomic_DNA"/>
</dbReference>
<proteinExistence type="predicted"/>
<feature type="transmembrane region" description="Helical" evidence="1">
    <location>
        <begin position="203"/>
        <end position="226"/>
    </location>
</feature>
<keyword evidence="1" id="KW-0812">Transmembrane</keyword>
<dbReference type="AlphaFoldDB" id="A0A969PWM4"/>
<feature type="transmembrane region" description="Helical" evidence="1">
    <location>
        <begin position="247"/>
        <end position="268"/>
    </location>
</feature>
<feature type="transmembrane region" description="Helical" evidence="1">
    <location>
        <begin position="52"/>
        <end position="71"/>
    </location>
</feature>
<evidence type="ECO:0000313" key="2">
    <source>
        <dbReference type="EMBL" id="NJP36992.1"/>
    </source>
</evidence>
<name>A0A969PWM4_9BACI</name>
<feature type="transmembrane region" description="Helical" evidence="1">
    <location>
        <begin position="432"/>
        <end position="454"/>
    </location>
</feature>
<keyword evidence="1" id="KW-0472">Membrane</keyword>
<feature type="transmembrane region" description="Helical" evidence="1">
    <location>
        <begin position="316"/>
        <end position="333"/>
    </location>
</feature>
<feature type="transmembrane region" description="Helical" evidence="1">
    <location>
        <begin position="353"/>
        <end position="375"/>
    </location>
</feature>
<feature type="transmembrane region" description="Helical" evidence="1">
    <location>
        <begin position="274"/>
        <end position="295"/>
    </location>
</feature>
<feature type="transmembrane region" description="Helical" evidence="1">
    <location>
        <begin position="6"/>
        <end position="24"/>
    </location>
</feature>
<dbReference type="RefSeq" id="WP_168005282.1">
    <property type="nucleotide sequence ID" value="NZ_JAATHJ010000005.1"/>
</dbReference>
<sequence length="455" mass="50980">MRWIHPYLYMIYTPVIALYLLVVFTGNPLLDWLLAPAAVILLLLSYPGAPRLFKVLGAGFMGAGAFFHWYAGGSLSEVPFLLTDNYGLLALLLMLPWMKSVVESGKFDRKIAELLRVNADSLGNLYPRSLFTSVILTAFLNLSAAPISQGVLRKNLASLPMRLRNTFISRATLRGNALALIWSPLEVLIALTIFITGTAYLELLPWLLLIALLMFCGDALWNYFRYRKEPLDQEGMVSLDWSGWKRLVGSMAHLFAALSVFLAAVIIMGNVTGFDFILTVTLLIFPFAFCWSVFLRRRRRFLRIGWQTWKEKTNTMQHFFVLFLTLSFFASALEQTGLLEMLEAPVMYVQDYPILVFMLIQASFVFLSLFGVHPIATIGILSSLSPLLMSVISPLSLSIILITSSIATLTVNTYGLFVQITSANLGENPYRISLHNLGFAGAFFIVSIFVAYLVL</sequence>
<accession>A0A969PWM4</accession>
<gene>
    <name evidence="2" type="ORF">HCN83_05255</name>
</gene>
<organism evidence="2 3">
    <name type="scientific">Alkalicoccus luteus</name>
    <dbReference type="NCBI Taxonomy" id="1237094"/>
    <lineage>
        <taxon>Bacteria</taxon>
        <taxon>Bacillati</taxon>
        <taxon>Bacillota</taxon>
        <taxon>Bacilli</taxon>
        <taxon>Bacillales</taxon>
        <taxon>Bacillaceae</taxon>
        <taxon>Alkalicoccus</taxon>
    </lineage>
</organism>
<evidence type="ECO:0000313" key="3">
    <source>
        <dbReference type="Proteomes" id="UP000752012"/>
    </source>
</evidence>
<feature type="transmembrane region" description="Helical" evidence="1">
    <location>
        <begin position="130"/>
        <end position="152"/>
    </location>
</feature>